<gene>
    <name evidence="2" type="ORF">CC80DRAFT_36984</name>
</gene>
<protein>
    <recommendedName>
        <fullName evidence="4">DNA (cytosine-5)-methyltransferase 1 replication foci domain-containing protein</fullName>
    </recommendedName>
</protein>
<accession>A0A6A5TZQ9</accession>
<sequence length="752" mass="84698">MLTRELEILKPIDPSITHSDDYEIYALSNAHVVYESNGRPANLLVAYADTPLRVEGRLEPPDRGQQKYLVRKPYSPVDVVIRNVTRFSYGQMTDGELVIWALGEAGWFEIRPRRDYKAIYQDMVEAVELLYFVSDIYNEPRKRGGGPGAQLIFQEYVEDERYPCSDPETAAQIFHKHHEFLMMCFLNRAQGIGWSNTPIYQYFRRNYPDVFESAKARIEGRYKQVPKLTPAAKPSPASASAPSQQKKSALRGKAQAQKAAAAPPKKDDNWWEAAAIYEFIRSAVNKRVLRPGHGHITVDHVAKLMVKRYEIEEIETAKNVLLVHAHNLCYRMDHPRGKSASFFVDEPIYQELQAGHDLSAVEIRRAEAVELRPRRDHALRQEASDISDEEDFDDALVTPQRRPQGRKKRSRLSVLRPTSSKFSGKGKGPKRGKGKGPNIEEGLEEEESDTHAASEGDTESDADDDGDSGIEIDTPPQALSPSREKRKFVGTAEDDEEEKGRRKRAASNSITPESPPTSASDDDDDAEAAAEAGNEPLLPIRYRASHLKTNEALPKSNVVPPIVSSPLPTYEANGPRDSWLCTFDGCSQRIYGASKEIGRQLITEHLEDHAKGRDAVVGILLREEEKLRLPVNNLLKKIREMSEAKTPLWSNRHFPRLVFGFSLHCSLPIQLISSRPFRHFGHTGGVRAGITTSFFLYSQRMMRTHRVGSVFRQPAPMSFLISTCARIMIFNGSQVLSSLPYLLLTQVQVCRS</sequence>
<feature type="compositionally biased region" description="Acidic residues" evidence="1">
    <location>
        <begin position="385"/>
        <end position="394"/>
    </location>
</feature>
<feature type="compositionally biased region" description="Low complexity" evidence="1">
    <location>
        <begin position="230"/>
        <end position="263"/>
    </location>
</feature>
<dbReference type="Proteomes" id="UP000800035">
    <property type="component" value="Unassembled WGS sequence"/>
</dbReference>
<dbReference type="OrthoDB" id="5382953at2759"/>
<feature type="compositionally biased region" description="Acidic residues" evidence="1">
    <location>
        <begin position="456"/>
        <end position="470"/>
    </location>
</feature>
<keyword evidence="3" id="KW-1185">Reference proteome</keyword>
<organism evidence="2 3">
    <name type="scientific">Byssothecium circinans</name>
    <dbReference type="NCBI Taxonomy" id="147558"/>
    <lineage>
        <taxon>Eukaryota</taxon>
        <taxon>Fungi</taxon>
        <taxon>Dikarya</taxon>
        <taxon>Ascomycota</taxon>
        <taxon>Pezizomycotina</taxon>
        <taxon>Dothideomycetes</taxon>
        <taxon>Pleosporomycetidae</taxon>
        <taxon>Pleosporales</taxon>
        <taxon>Massarineae</taxon>
        <taxon>Massarinaceae</taxon>
        <taxon>Byssothecium</taxon>
    </lineage>
</organism>
<evidence type="ECO:0000313" key="3">
    <source>
        <dbReference type="Proteomes" id="UP000800035"/>
    </source>
</evidence>
<reference evidence="2" key="1">
    <citation type="journal article" date="2020" name="Stud. Mycol.">
        <title>101 Dothideomycetes genomes: a test case for predicting lifestyles and emergence of pathogens.</title>
        <authorList>
            <person name="Haridas S."/>
            <person name="Albert R."/>
            <person name="Binder M."/>
            <person name="Bloem J."/>
            <person name="Labutti K."/>
            <person name="Salamov A."/>
            <person name="Andreopoulos B."/>
            <person name="Baker S."/>
            <person name="Barry K."/>
            <person name="Bills G."/>
            <person name="Bluhm B."/>
            <person name="Cannon C."/>
            <person name="Castanera R."/>
            <person name="Culley D."/>
            <person name="Daum C."/>
            <person name="Ezra D."/>
            <person name="Gonzalez J."/>
            <person name="Henrissat B."/>
            <person name="Kuo A."/>
            <person name="Liang C."/>
            <person name="Lipzen A."/>
            <person name="Lutzoni F."/>
            <person name="Magnuson J."/>
            <person name="Mondo S."/>
            <person name="Nolan M."/>
            <person name="Ohm R."/>
            <person name="Pangilinan J."/>
            <person name="Park H.-J."/>
            <person name="Ramirez L."/>
            <person name="Alfaro M."/>
            <person name="Sun H."/>
            <person name="Tritt A."/>
            <person name="Yoshinaga Y."/>
            <person name="Zwiers L.-H."/>
            <person name="Turgeon B."/>
            <person name="Goodwin S."/>
            <person name="Spatafora J."/>
            <person name="Crous P."/>
            <person name="Grigoriev I."/>
        </authorList>
    </citation>
    <scope>NUCLEOTIDE SEQUENCE</scope>
    <source>
        <strain evidence="2">CBS 675.92</strain>
    </source>
</reference>
<evidence type="ECO:0008006" key="4">
    <source>
        <dbReference type="Google" id="ProtNLM"/>
    </source>
</evidence>
<evidence type="ECO:0000313" key="2">
    <source>
        <dbReference type="EMBL" id="KAF1957928.1"/>
    </source>
</evidence>
<dbReference type="EMBL" id="ML976988">
    <property type="protein sequence ID" value="KAF1957928.1"/>
    <property type="molecule type" value="Genomic_DNA"/>
</dbReference>
<proteinExistence type="predicted"/>
<name>A0A6A5TZQ9_9PLEO</name>
<feature type="region of interest" description="Disordered" evidence="1">
    <location>
        <begin position="380"/>
        <end position="537"/>
    </location>
</feature>
<dbReference type="AlphaFoldDB" id="A0A6A5TZQ9"/>
<feature type="region of interest" description="Disordered" evidence="1">
    <location>
        <begin position="228"/>
        <end position="265"/>
    </location>
</feature>
<evidence type="ECO:0000256" key="1">
    <source>
        <dbReference type="SAM" id="MobiDB-lite"/>
    </source>
</evidence>